<reference evidence="2" key="1">
    <citation type="submission" date="2016-11" db="UniProtKB">
        <authorList>
            <consortium name="WormBaseParasite"/>
        </authorList>
    </citation>
    <scope>IDENTIFICATION</scope>
</reference>
<dbReference type="WBParaSite" id="L893_g26604.t1">
    <property type="protein sequence ID" value="L893_g26604.t1"/>
    <property type="gene ID" value="L893_g26604"/>
</dbReference>
<dbReference type="Proteomes" id="UP000095287">
    <property type="component" value="Unplaced"/>
</dbReference>
<accession>A0A1I7ZIR6</accession>
<proteinExistence type="predicted"/>
<organism evidence="1 2">
    <name type="scientific">Steinernema glaseri</name>
    <dbReference type="NCBI Taxonomy" id="37863"/>
    <lineage>
        <taxon>Eukaryota</taxon>
        <taxon>Metazoa</taxon>
        <taxon>Ecdysozoa</taxon>
        <taxon>Nematoda</taxon>
        <taxon>Chromadorea</taxon>
        <taxon>Rhabditida</taxon>
        <taxon>Tylenchina</taxon>
        <taxon>Panagrolaimomorpha</taxon>
        <taxon>Strongyloidoidea</taxon>
        <taxon>Steinernematidae</taxon>
        <taxon>Steinernema</taxon>
    </lineage>
</organism>
<name>A0A1I7ZIR6_9BILA</name>
<keyword evidence="1" id="KW-1185">Reference proteome</keyword>
<protein>
    <submittedName>
        <fullName evidence="2">Dolichyl-P-Glc:Glc(2)Man(9)GlcNAc(2)-PP-dolichol alpha-1,2-glucosyltransferase</fullName>
    </submittedName>
</protein>
<evidence type="ECO:0000313" key="1">
    <source>
        <dbReference type="Proteomes" id="UP000095287"/>
    </source>
</evidence>
<dbReference type="AlphaFoldDB" id="A0A1I7ZIR6"/>
<sequence>MWMLGASCPTYMIMWMLGAARPSKLFHSWSSMRFPLLCLLLIAVLVQGAVRVKRYEYNVNVPYSYVKILGYNPVVEWILAFGKLSQNFRYLG</sequence>
<evidence type="ECO:0000313" key="2">
    <source>
        <dbReference type="WBParaSite" id="L893_g26604.t1"/>
    </source>
</evidence>